<dbReference type="CTD" id="64772"/>
<sequence>MEAAGARTRAAARRRGRRLRGPATLKEQRDPQPGGRLLQRRIEEDQEEAVFREVVSFTPDPLPVRYYDKDTTKPISFYLSSLEELLAWTPNMEDGFNVALGPPECRQPPLSSRRPRTLMCHDMMGGYLDDKFIQGSATQNPYSFYHWQYIDIFVYFSHHTVTIPPVGWTNAAHRHGVCVLGTFITEWKEGERLCEAFLAGDERSYQAVARQLVLIAQFFRFDGWLINIENSLSVSTPAPGAWPAGPCAPRGPSIALLGLIRPVPATAALPPSQLEPAPTPLPLHREMDVLHRGVQKPCALSFASLAPSRRPLLCSRRMCGFLHAAFPFHCVLSFPDCCVHVLPASERTESRTSGWTLCSTAVGLRGFRDQDPFAPGVKCPPVCPVPGASHDRPLWASRKVCLLPCLQLAAVGNVPHFLRYLTTQLHQQVPRGLVLWYDSVVSSGQLTWQDELNEHNRVFFDSCDGFFTNYNWREEHLERMLGQAGERLADVYVGVDVFARGNVVGGRFHTDKSLELIRKHGFSVALFAPGWVYECLEKGDFFQNQDKFWSLLERYLPTHSICSLPFVTSFCLGMGTRRVCYGQEEAVGPWYHLSAQEIQPLFGEHRLEGDGRGWVKMHCCLEDAWNGGSSLLIRGLIPPEVGNVSVRLFSLQVPVPPKVFLSMVYKLEGPSAVGVALELTTGDAGSCHVGGISALSAETSSRRSPRPLRVPPTKLAKWVGRCGQQLSGGWVQRCYEVNLRGCLLQALFVNFSRPPGSQEEENFVCRLGEIQVVDANSLLTPLPQVQAVTVSQVRWQPAASEGESGPAGLRLSCTLHWAYLLPHVRCFRIHCCRGSGGDSPCRGPSEPEKPTLLGLAFVNRYRIVDLAVAPAEPGRDGRVEFLVEPIPKEGFLVPRAEWGRAAMLYSTPRT</sequence>
<keyword evidence="4" id="KW-0963">Cytoplasm</keyword>
<dbReference type="PANTHER" id="PTHR13246:SF1">
    <property type="entry name" value="CYTOSOLIC ENDO-BETA-N-ACETYLGLUCOSAMINIDASE"/>
    <property type="match status" value="1"/>
</dbReference>
<evidence type="ECO:0000256" key="8">
    <source>
        <dbReference type="SAM" id="MobiDB-lite"/>
    </source>
</evidence>
<keyword evidence="5" id="KW-0378">Hydrolase</keyword>
<dbReference type="CDD" id="cd06547">
    <property type="entry name" value="GH85_ENGase"/>
    <property type="match status" value="1"/>
</dbReference>
<organism evidence="10 11">
    <name type="scientific">Tursiops truncatus</name>
    <name type="common">Atlantic bottle-nosed dolphin</name>
    <name type="synonym">Delphinus truncatus</name>
    <dbReference type="NCBI Taxonomy" id="9739"/>
    <lineage>
        <taxon>Eukaryota</taxon>
        <taxon>Metazoa</taxon>
        <taxon>Chordata</taxon>
        <taxon>Craniata</taxon>
        <taxon>Vertebrata</taxon>
        <taxon>Euteleostomi</taxon>
        <taxon>Mammalia</taxon>
        <taxon>Eutheria</taxon>
        <taxon>Laurasiatheria</taxon>
        <taxon>Artiodactyla</taxon>
        <taxon>Whippomorpha</taxon>
        <taxon>Cetacea</taxon>
        <taxon>Odontoceti</taxon>
        <taxon>Delphinidae</taxon>
        <taxon>Tursiops</taxon>
    </lineage>
</organism>
<comment type="similarity">
    <text evidence="2">Belongs to the glycosyl hydrolase 85 family.</text>
</comment>
<evidence type="ECO:0000256" key="4">
    <source>
        <dbReference type="ARBA" id="ARBA00022490"/>
    </source>
</evidence>
<protein>
    <recommendedName>
        <fullName evidence="3">mannosyl-glycoprotein endo-beta-N-acetylglucosaminidase</fullName>
        <ecNumber evidence="3">3.2.1.96</ecNumber>
    </recommendedName>
</protein>
<evidence type="ECO:0000259" key="9">
    <source>
        <dbReference type="PROSITE" id="PS50172"/>
    </source>
</evidence>
<dbReference type="Gene3D" id="2.60.120.260">
    <property type="entry name" value="Galactose-binding domain-like"/>
    <property type="match status" value="1"/>
</dbReference>
<dbReference type="OrthoDB" id="284473at2759"/>
<evidence type="ECO:0000256" key="6">
    <source>
        <dbReference type="ARBA" id="ARBA00023295"/>
    </source>
</evidence>
<dbReference type="FunCoup" id="A0A6J3QM34">
    <property type="interactions" value="1026"/>
</dbReference>
<keyword evidence="6" id="KW-0326">Glycosidase</keyword>
<evidence type="ECO:0000313" key="11">
    <source>
        <dbReference type="RefSeq" id="XP_033703254.1"/>
    </source>
</evidence>
<dbReference type="AlphaFoldDB" id="A0A6J3QM34"/>
<dbReference type="EC" id="3.2.1.96" evidence="3"/>
<dbReference type="GeneID" id="101332715"/>
<proteinExistence type="inferred from homology"/>
<evidence type="ECO:0000256" key="5">
    <source>
        <dbReference type="ARBA" id="ARBA00022801"/>
    </source>
</evidence>
<evidence type="ECO:0000256" key="3">
    <source>
        <dbReference type="ARBA" id="ARBA00012566"/>
    </source>
</evidence>
<evidence type="ECO:0000256" key="7">
    <source>
        <dbReference type="ARBA" id="ARBA00034414"/>
    </source>
</evidence>
<dbReference type="PROSITE" id="PS50172">
    <property type="entry name" value="BRCT"/>
    <property type="match status" value="1"/>
</dbReference>
<dbReference type="InterPro" id="IPR032979">
    <property type="entry name" value="ENGase"/>
</dbReference>
<dbReference type="Pfam" id="PF03644">
    <property type="entry name" value="Glyco_hydro_85"/>
    <property type="match status" value="2"/>
</dbReference>
<dbReference type="InParanoid" id="A0A6J3QM34"/>
<dbReference type="PANTHER" id="PTHR13246">
    <property type="entry name" value="ENDO BETA N-ACETYLGLUCOSAMINIDASE"/>
    <property type="match status" value="1"/>
</dbReference>
<name>A0A6J3QM34_TURTR</name>
<evidence type="ECO:0000256" key="2">
    <source>
        <dbReference type="ARBA" id="ARBA00007849"/>
    </source>
</evidence>
<evidence type="ECO:0000313" key="10">
    <source>
        <dbReference type="Proteomes" id="UP000245320"/>
    </source>
</evidence>
<accession>A0A6J3QM34</accession>
<comment type="catalytic activity">
    <reaction evidence="7">
        <text>an N(4)-(oligosaccharide-(1-&gt;3)-[oligosaccharide-(1-&gt;6)]-beta-D-Man-(1-&gt;4)-beta-D-GlcNAc-(1-&gt;4)-alpha-D-GlcNAc)-L-asparaginyl-[protein] + H2O = an oligosaccharide-(1-&gt;3)-[oligosaccharide-(1-&gt;6)]-beta-D-Man-(1-&gt;4)-D-GlcNAc + N(4)-(N-acetyl-beta-D-glucosaminyl)-L-asparaginyl-[protein]</text>
        <dbReference type="Rhea" id="RHEA:73067"/>
        <dbReference type="Rhea" id="RHEA-COMP:12603"/>
        <dbReference type="Rhea" id="RHEA-COMP:18176"/>
        <dbReference type="ChEBI" id="CHEBI:15377"/>
        <dbReference type="ChEBI" id="CHEBI:132248"/>
        <dbReference type="ChEBI" id="CHEBI:192714"/>
        <dbReference type="ChEBI" id="CHEBI:192715"/>
        <dbReference type="EC" id="3.2.1.96"/>
    </reaction>
</comment>
<keyword evidence="10" id="KW-1185">Reference proteome</keyword>
<gene>
    <name evidence="11" type="primary">ENGASE</name>
</gene>
<evidence type="ECO:0000256" key="1">
    <source>
        <dbReference type="ARBA" id="ARBA00004514"/>
    </source>
</evidence>
<dbReference type="Gene3D" id="3.20.20.80">
    <property type="entry name" value="Glycosidases"/>
    <property type="match status" value="2"/>
</dbReference>
<dbReference type="Proteomes" id="UP000245320">
    <property type="component" value="Chromosome 20"/>
</dbReference>
<feature type="compositionally biased region" description="Basic residues" evidence="8">
    <location>
        <begin position="10"/>
        <end position="20"/>
    </location>
</feature>
<dbReference type="RefSeq" id="XP_033703254.1">
    <property type="nucleotide sequence ID" value="XM_033847363.1"/>
</dbReference>
<dbReference type="InterPro" id="IPR001357">
    <property type="entry name" value="BRCT_dom"/>
</dbReference>
<feature type="domain" description="BRCT" evidence="9">
    <location>
        <begin position="455"/>
        <end position="549"/>
    </location>
</feature>
<comment type="subcellular location">
    <subcellularLocation>
        <location evidence="1">Cytoplasm</location>
        <location evidence="1">Cytosol</location>
    </subcellularLocation>
</comment>
<dbReference type="InterPro" id="IPR005201">
    <property type="entry name" value="TIM_ENGase"/>
</dbReference>
<feature type="region of interest" description="Disordered" evidence="8">
    <location>
        <begin position="1"/>
        <end position="37"/>
    </location>
</feature>
<reference evidence="11" key="1">
    <citation type="submission" date="2025-08" db="UniProtKB">
        <authorList>
            <consortium name="RefSeq"/>
        </authorList>
    </citation>
    <scope>IDENTIFICATION</scope>
    <source>
        <tissue evidence="11">Spleen</tissue>
    </source>
</reference>
<dbReference type="Pfam" id="PF25529">
    <property type="entry name" value="Ig_ENGASE1_C"/>
    <property type="match status" value="1"/>
</dbReference>
<dbReference type="InterPro" id="IPR057882">
    <property type="entry name" value="ENGase_C"/>
</dbReference>
<dbReference type="GO" id="GO:0033925">
    <property type="term" value="F:mannosyl-glycoprotein endo-beta-N-acetylglucosaminidase activity"/>
    <property type="evidence" value="ECO:0007669"/>
    <property type="project" value="UniProtKB-EC"/>
</dbReference>
<dbReference type="GO" id="GO:0005829">
    <property type="term" value="C:cytosol"/>
    <property type="evidence" value="ECO:0007669"/>
    <property type="project" value="UniProtKB-SubCell"/>
</dbReference>